<gene>
    <name evidence="2" type="ORF">ARMGADRAFT_1081072</name>
</gene>
<dbReference type="EMBL" id="KZ293659">
    <property type="protein sequence ID" value="PBK92294.1"/>
    <property type="molecule type" value="Genomic_DNA"/>
</dbReference>
<accession>A0A2H3DES5</accession>
<evidence type="ECO:0000313" key="2">
    <source>
        <dbReference type="EMBL" id="PBK92294.1"/>
    </source>
</evidence>
<organism evidence="2 3">
    <name type="scientific">Armillaria gallica</name>
    <name type="common">Bulbous honey fungus</name>
    <name type="synonym">Armillaria bulbosa</name>
    <dbReference type="NCBI Taxonomy" id="47427"/>
    <lineage>
        <taxon>Eukaryota</taxon>
        <taxon>Fungi</taxon>
        <taxon>Dikarya</taxon>
        <taxon>Basidiomycota</taxon>
        <taxon>Agaricomycotina</taxon>
        <taxon>Agaricomycetes</taxon>
        <taxon>Agaricomycetidae</taxon>
        <taxon>Agaricales</taxon>
        <taxon>Marasmiineae</taxon>
        <taxon>Physalacriaceae</taxon>
        <taxon>Armillaria</taxon>
    </lineage>
</organism>
<name>A0A2H3DES5_ARMGA</name>
<feature type="compositionally biased region" description="Basic residues" evidence="1">
    <location>
        <begin position="62"/>
        <end position="73"/>
    </location>
</feature>
<evidence type="ECO:0000313" key="3">
    <source>
        <dbReference type="Proteomes" id="UP000217790"/>
    </source>
</evidence>
<feature type="region of interest" description="Disordered" evidence="1">
    <location>
        <begin position="54"/>
        <end position="81"/>
    </location>
</feature>
<keyword evidence="3" id="KW-1185">Reference proteome</keyword>
<protein>
    <submittedName>
        <fullName evidence="2">Uncharacterized protein</fullName>
    </submittedName>
</protein>
<proteinExistence type="predicted"/>
<dbReference type="AlphaFoldDB" id="A0A2H3DES5"/>
<reference evidence="3" key="1">
    <citation type="journal article" date="2017" name="Nat. Ecol. Evol.">
        <title>Genome expansion and lineage-specific genetic innovations in the forest pathogenic fungi Armillaria.</title>
        <authorList>
            <person name="Sipos G."/>
            <person name="Prasanna A.N."/>
            <person name="Walter M.C."/>
            <person name="O'Connor E."/>
            <person name="Balint B."/>
            <person name="Krizsan K."/>
            <person name="Kiss B."/>
            <person name="Hess J."/>
            <person name="Varga T."/>
            <person name="Slot J."/>
            <person name="Riley R."/>
            <person name="Boka B."/>
            <person name="Rigling D."/>
            <person name="Barry K."/>
            <person name="Lee J."/>
            <person name="Mihaltcheva S."/>
            <person name="LaButti K."/>
            <person name="Lipzen A."/>
            <person name="Waldron R."/>
            <person name="Moloney N.M."/>
            <person name="Sperisen C."/>
            <person name="Kredics L."/>
            <person name="Vagvoelgyi C."/>
            <person name="Patrignani A."/>
            <person name="Fitzpatrick D."/>
            <person name="Nagy I."/>
            <person name="Doyle S."/>
            <person name="Anderson J.B."/>
            <person name="Grigoriev I.V."/>
            <person name="Gueldener U."/>
            <person name="Muensterkoetter M."/>
            <person name="Nagy L.G."/>
        </authorList>
    </citation>
    <scope>NUCLEOTIDE SEQUENCE [LARGE SCALE GENOMIC DNA]</scope>
    <source>
        <strain evidence="3">Ar21-2</strain>
    </source>
</reference>
<sequence length="81" mass="9088">MQQYENSKLHLLEAYASSGGSTPSEKAAILMPYLVLSHSKQPSNEAEVERVFKNAKEDARMSRMHRRTGKTSKKYGSGEDI</sequence>
<dbReference type="InParanoid" id="A0A2H3DES5"/>
<dbReference type="Proteomes" id="UP000217790">
    <property type="component" value="Unassembled WGS sequence"/>
</dbReference>
<evidence type="ECO:0000256" key="1">
    <source>
        <dbReference type="SAM" id="MobiDB-lite"/>
    </source>
</evidence>